<feature type="transmembrane region" description="Helical" evidence="1">
    <location>
        <begin position="6"/>
        <end position="24"/>
    </location>
</feature>
<protein>
    <recommendedName>
        <fullName evidence="4">G-protein coupled receptors family 1 profile domain-containing protein</fullName>
    </recommendedName>
</protein>
<evidence type="ECO:0000256" key="1">
    <source>
        <dbReference type="SAM" id="Phobius"/>
    </source>
</evidence>
<gene>
    <name evidence="2" type="ORF">BCR43DRAFT_417722</name>
</gene>
<feature type="transmembrane region" description="Helical" evidence="1">
    <location>
        <begin position="64"/>
        <end position="85"/>
    </location>
</feature>
<evidence type="ECO:0008006" key="4">
    <source>
        <dbReference type="Google" id="ProtNLM"/>
    </source>
</evidence>
<dbReference type="OMA" id="ADFTIML"/>
<dbReference type="AlphaFoldDB" id="A0A1X2HA32"/>
<reference evidence="2 3" key="1">
    <citation type="submission" date="2016-07" db="EMBL/GenBank/DDBJ databases">
        <title>Pervasive Adenine N6-methylation of Active Genes in Fungi.</title>
        <authorList>
            <consortium name="DOE Joint Genome Institute"/>
            <person name="Mondo S.J."/>
            <person name="Dannebaum R.O."/>
            <person name="Kuo R.C."/>
            <person name="Labutti K."/>
            <person name="Haridas S."/>
            <person name="Kuo A."/>
            <person name="Salamov A."/>
            <person name="Ahrendt S.R."/>
            <person name="Lipzen A."/>
            <person name="Sullivan W."/>
            <person name="Andreopoulos W.B."/>
            <person name="Clum A."/>
            <person name="Lindquist E."/>
            <person name="Daum C."/>
            <person name="Ramamoorthy G.K."/>
            <person name="Gryganskyi A."/>
            <person name="Culley D."/>
            <person name="Magnuson J.K."/>
            <person name="James T.Y."/>
            <person name="O'Malley M.A."/>
            <person name="Stajich J.E."/>
            <person name="Spatafora J.W."/>
            <person name="Visel A."/>
            <person name="Grigoriev I.V."/>
        </authorList>
    </citation>
    <scope>NUCLEOTIDE SEQUENCE [LARGE SCALE GENOMIC DNA]</scope>
    <source>
        <strain evidence="2 3">NRRL 2496</strain>
    </source>
</reference>
<dbReference type="InParanoid" id="A0A1X2HA32"/>
<keyword evidence="3" id="KW-1185">Reference proteome</keyword>
<dbReference type="OrthoDB" id="2256270at2759"/>
<feature type="non-terminal residue" evidence="2">
    <location>
        <position position="170"/>
    </location>
</feature>
<feature type="transmembrane region" description="Helical" evidence="1">
    <location>
        <begin position="139"/>
        <end position="163"/>
    </location>
</feature>
<name>A0A1X2HA32_SYNRA</name>
<organism evidence="2 3">
    <name type="scientific">Syncephalastrum racemosum</name>
    <name type="common">Filamentous fungus</name>
    <dbReference type="NCBI Taxonomy" id="13706"/>
    <lineage>
        <taxon>Eukaryota</taxon>
        <taxon>Fungi</taxon>
        <taxon>Fungi incertae sedis</taxon>
        <taxon>Mucoromycota</taxon>
        <taxon>Mucoromycotina</taxon>
        <taxon>Mucoromycetes</taxon>
        <taxon>Mucorales</taxon>
        <taxon>Syncephalastraceae</taxon>
        <taxon>Syncephalastrum</taxon>
    </lineage>
</organism>
<keyword evidence="1" id="KW-1133">Transmembrane helix</keyword>
<keyword evidence="1" id="KW-0812">Transmembrane</keyword>
<dbReference type="Proteomes" id="UP000242180">
    <property type="component" value="Unassembled WGS sequence"/>
</dbReference>
<keyword evidence="1" id="KW-0472">Membrane</keyword>
<feature type="transmembrane region" description="Helical" evidence="1">
    <location>
        <begin position="36"/>
        <end position="58"/>
    </location>
</feature>
<sequence>QALFAVMFVSCGMVCFMWQSMRAGSIFFKARKPIHAIVFFQAVLGVLLTFLTLLDSLVAINCSFILIFSIVCVNLADILLQLVLLWKAYLGNNRSKFVLIVGSIPLLGLAAFIGVNIVVDRAYTVFKDGVCSTRYTNRIVLIKSSLDFTSNAFLSACFILVIYRHYRILG</sequence>
<accession>A0A1X2HA32</accession>
<evidence type="ECO:0000313" key="2">
    <source>
        <dbReference type="EMBL" id="ORY94930.1"/>
    </source>
</evidence>
<comment type="caution">
    <text evidence="2">The sequence shown here is derived from an EMBL/GenBank/DDBJ whole genome shotgun (WGS) entry which is preliminary data.</text>
</comment>
<feature type="non-terminal residue" evidence="2">
    <location>
        <position position="1"/>
    </location>
</feature>
<evidence type="ECO:0000313" key="3">
    <source>
        <dbReference type="Proteomes" id="UP000242180"/>
    </source>
</evidence>
<feature type="transmembrane region" description="Helical" evidence="1">
    <location>
        <begin position="97"/>
        <end position="119"/>
    </location>
</feature>
<proteinExistence type="predicted"/>
<dbReference type="EMBL" id="MCGN01000007">
    <property type="protein sequence ID" value="ORY94930.1"/>
    <property type="molecule type" value="Genomic_DNA"/>
</dbReference>